<dbReference type="Proteomes" id="UP000257014">
    <property type="component" value="Unassembled WGS sequence"/>
</dbReference>
<dbReference type="AlphaFoldDB" id="A0A3E0K483"/>
<dbReference type="EMBL" id="QEWE01000018">
    <property type="protein sequence ID" value="REJ28144.1"/>
    <property type="molecule type" value="Genomic_DNA"/>
</dbReference>
<proteinExistence type="predicted"/>
<evidence type="ECO:0000313" key="1">
    <source>
        <dbReference type="EMBL" id="REJ28144.1"/>
    </source>
</evidence>
<organism evidence="1 2">
    <name type="scientific">Caldibacillus debilis</name>
    <dbReference type="NCBI Taxonomy" id="301148"/>
    <lineage>
        <taxon>Bacteria</taxon>
        <taxon>Bacillati</taxon>
        <taxon>Bacillota</taxon>
        <taxon>Bacilli</taxon>
        <taxon>Bacillales</taxon>
        <taxon>Bacillaceae</taxon>
        <taxon>Caldibacillus</taxon>
    </lineage>
</organism>
<comment type="caution">
    <text evidence="1">The sequence shown here is derived from an EMBL/GenBank/DDBJ whole genome shotgun (WGS) entry which is preliminary data.</text>
</comment>
<name>A0A3E0K483_9BACI</name>
<sequence>MQNPPSNAHARAHIGNCMMNILPDPQIFFHYIACPKVSDGRSPRGQADDSLDLFSERFCPARPDEVQKFV</sequence>
<protein>
    <submittedName>
        <fullName evidence="1">Uncharacterized protein</fullName>
    </submittedName>
</protein>
<accession>A0A3E0K483</accession>
<reference evidence="1 2" key="1">
    <citation type="submission" date="2018-03" db="EMBL/GenBank/DDBJ databases">
        <authorList>
            <person name="Keele B.F."/>
        </authorList>
    </citation>
    <scope>NUCLEOTIDE SEQUENCE [LARGE SCALE GENOMIC DNA]</scope>
    <source>
        <strain evidence="1">ZCTH4_d</strain>
    </source>
</reference>
<evidence type="ECO:0000313" key="2">
    <source>
        <dbReference type="Proteomes" id="UP000257014"/>
    </source>
</evidence>
<gene>
    <name evidence="1" type="ORF">C6P37_09900</name>
</gene>